<dbReference type="GO" id="GO:0032040">
    <property type="term" value="C:small-subunit processome"/>
    <property type="evidence" value="ECO:0007669"/>
    <property type="project" value="InterPro"/>
</dbReference>
<dbReference type="GO" id="GO:2000234">
    <property type="term" value="P:positive regulation of rRNA processing"/>
    <property type="evidence" value="ECO:0007669"/>
    <property type="project" value="TreeGrafter"/>
</dbReference>
<dbReference type="Ensembl" id="ENSANIT00000025387.1">
    <property type="protein sequence ID" value="ENSANIP00000024565.1"/>
    <property type="gene ID" value="ENSANIG00000016609.1"/>
</dbReference>
<evidence type="ECO:0000256" key="5">
    <source>
        <dbReference type="ARBA" id="ARBA00022737"/>
    </source>
</evidence>
<dbReference type="PANTHER" id="PTHR44215:SF1">
    <property type="entry name" value="WD REPEAT-CONTAINING PROTEIN 75"/>
    <property type="match status" value="1"/>
</dbReference>
<dbReference type="SUPFAM" id="SSF117289">
    <property type="entry name" value="Nucleoporin domain"/>
    <property type="match status" value="1"/>
</dbReference>
<evidence type="ECO:0000256" key="7">
    <source>
        <dbReference type="ARBA" id="ARBA00023242"/>
    </source>
</evidence>
<keyword evidence="3" id="KW-0698">rRNA processing</keyword>
<protein>
    <submittedName>
        <fullName evidence="8">Uncharacterized protein</fullName>
    </submittedName>
</protein>
<name>A0A8B9S1J4_9AVES</name>
<comment type="subcellular location">
    <subcellularLocation>
        <location evidence="1">Nucleus</location>
        <location evidence="1">Nucleolus</location>
    </subcellularLocation>
</comment>
<evidence type="ECO:0000256" key="1">
    <source>
        <dbReference type="ARBA" id="ARBA00004604"/>
    </source>
</evidence>
<evidence type="ECO:0000313" key="8">
    <source>
        <dbReference type="Ensembl" id="ENSANIP00000024565.1"/>
    </source>
</evidence>
<evidence type="ECO:0000256" key="2">
    <source>
        <dbReference type="ARBA" id="ARBA00022517"/>
    </source>
</evidence>
<dbReference type="AlphaFoldDB" id="A0A8B9S1J4"/>
<evidence type="ECO:0000256" key="3">
    <source>
        <dbReference type="ARBA" id="ARBA00022552"/>
    </source>
</evidence>
<dbReference type="InterPro" id="IPR015943">
    <property type="entry name" value="WD40/YVTN_repeat-like_dom_sf"/>
</dbReference>
<dbReference type="Gene3D" id="2.130.10.10">
    <property type="entry name" value="YVTN repeat-like/Quinoprotein amine dehydrogenase"/>
    <property type="match status" value="1"/>
</dbReference>
<keyword evidence="5" id="KW-0677">Repeat</keyword>
<reference evidence="8" key="2">
    <citation type="submission" date="2025-09" db="UniProtKB">
        <authorList>
            <consortium name="Ensembl"/>
        </authorList>
    </citation>
    <scope>IDENTIFICATION</scope>
</reference>
<keyword evidence="9" id="KW-1185">Reference proteome</keyword>
<sequence>MVAPATLRVVRCGGSTLHGARPVFSADSKYLLCAAGDFVKMYSVATEETLRLMGGHADLVTGVQLNPHNHILPGGSLPTSSLPSLFAAAPALALSLPGFFWCPYINKNYLSRWTVSAYCLCKI</sequence>
<evidence type="ECO:0000256" key="6">
    <source>
        <dbReference type="ARBA" id="ARBA00023163"/>
    </source>
</evidence>
<evidence type="ECO:0000256" key="4">
    <source>
        <dbReference type="ARBA" id="ARBA00022574"/>
    </source>
</evidence>
<keyword evidence="2" id="KW-0690">Ribosome biogenesis</keyword>
<accession>A0A8B9S1J4</accession>
<evidence type="ECO:0000313" key="9">
    <source>
        <dbReference type="Proteomes" id="UP000694541"/>
    </source>
</evidence>
<dbReference type="GO" id="GO:0045943">
    <property type="term" value="P:positive regulation of transcription by RNA polymerase I"/>
    <property type="evidence" value="ECO:0007669"/>
    <property type="project" value="InterPro"/>
</dbReference>
<dbReference type="GO" id="GO:0003723">
    <property type="term" value="F:RNA binding"/>
    <property type="evidence" value="ECO:0007669"/>
    <property type="project" value="InterPro"/>
</dbReference>
<organism evidence="8 9">
    <name type="scientific">Accipiter nisus</name>
    <name type="common">Eurasian sparrowhawk</name>
    <dbReference type="NCBI Taxonomy" id="211598"/>
    <lineage>
        <taxon>Eukaryota</taxon>
        <taxon>Metazoa</taxon>
        <taxon>Chordata</taxon>
        <taxon>Craniata</taxon>
        <taxon>Vertebrata</taxon>
        <taxon>Euteleostomi</taxon>
        <taxon>Archelosauria</taxon>
        <taxon>Archosauria</taxon>
        <taxon>Dinosauria</taxon>
        <taxon>Saurischia</taxon>
        <taxon>Theropoda</taxon>
        <taxon>Coelurosauria</taxon>
        <taxon>Aves</taxon>
        <taxon>Neognathae</taxon>
        <taxon>Neoaves</taxon>
        <taxon>Telluraves</taxon>
        <taxon>Accipitrimorphae</taxon>
        <taxon>Accipitriformes</taxon>
        <taxon>Accipitridae</taxon>
        <taxon>Accipitrinae</taxon>
        <taxon>Accipiter</taxon>
    </lineage>
</organism>
<dbReference type="InterPro" id="IPR053826">
    <property type="entry name" value="WDR75"/>
</dbReference>
<reference evidence="8" key="1">
    <citation type="submission" date="2025-08" db="UniProtKB">
        <authorList>
            <consortium name="Ensembl"/>
        </authorList>
    </citation>
    <scope>IDENTIFICATION</scope>
</reference>
<keyword evidence="4" id="KW-0853">WD repeat</keyword>
<dbReference type="Pfam" id="PF23869">
    <property type="entry name" value="Beta-prop_WDR75_1st"/>
    <property type="match status" value="1"/>
</dbReference>
<proteinExistence type="predicted"/>
<keyword evidence="6" id="KW-0804">Transcription</keyword>
<dbReference type="PANTHER" id="PTHR44215">
    <property type="entry name" value="WD REPEAT-CONTAINING PROTEIN 75"/>
    <property type="match status" value="1"/>
</dbReference>
<dbReference type="GO" id="GO:0006364">
    <property type="term" value="P:rRNA processing"/>
    <property type="evidence" value="ECO:0007669"/>
    <property type="project" value="UniProtKB-KW"/>
</dbReference>
<keyword evidence="7" id="KW-0539">Nucleus</keyword>
<dbReference type="Proteomes" id="UP000694541">
    <property type="component" value="Unplaced"/>
</dbReference>